<dbReference type="EMBL" id="MU129401">
    <property type="protein sequence ID" value="KAF9503252.1"/>
    <property type="molecule type" value="Genomic_DNA"/>
</dbReference>
<proteinExistence type="predicted"/>
<accession>A0A9P6ACU4</accession>
<protein>
    <submittedName>
        <fullName evidence="1">Uncharacterized protein</fullName>
    </submittedName>
</protein>
<gene>
    <name evidence="1" type="ORF">BS47DRAFT_844265</name>
</gene>
<name>A0A9P6ACU4_9AGAM</name>
<evidence type="ECO:0000313" key="2">
    <source>
        <dbReference type="Proteomes" id="UP000886523"/>
    </source>
</evidence>
<dbReference type="Proteomes" id="UP000886523">
    <property type="component" value="Unassembled WGS sequence"/>
</dbReference>
<organism evidence="1 2">
    <name type="scientific">Hydnum rufescens UP504</name>
    <dbReference type="NCBI Taxonomy" id="1448309"/>
    <lineage>
        <taxon>Eukaryota</taxon>
        <taxon>Fungi</taxon>
        <taxon>Dikarya</taxon>
        <taxon>Basidiomycota</taxon>
        <taxon>Agaricomycotina</taxon>
        <taxon>Agaricomycetes</taxon>
        <taxon>Cantharellales</taxon>
        <taxon>Hydnaceae</taxon>
        <taxon>Hydnum</taxon>
    </lineage>
</organism>
<sequence length="151" mass="17558">MFWVTVWFAYRYENGKEIRPSRSRPLEDWIHSRFLTQHKLAFLLLRDRHPTLPFETIDIEWIWLLASFLYNGFKSGYDYQHDLAAYNKKRGSPHQGLPPNEPFSGMINCSMMIQLCGQLSGGFSDPAIPVILRTRVRARSSAPASSTYRMS</sequence>
<evidence type="ECO:0000313" key="1">
    <source>
        <dbReference type="EMBL" id="KAF9503252.1"/>
    </source>
</evidence>
<comment type="caution">
    <text evidence="1">The sequence shown here is derived from an EMBL/GenBank/DDBJ whole genome shotgun (WGS) entry which is preliminary data.</text>
</comment>
<keyword evidence="2" id="KW-1185">Reference proteome</keyword>
<dbReference type="AlphaFoldDB" id="A0A9P6ACU4"/>
<reference evidence="1" key="1">
    <citation type="journal article" date="2020" name="Nat. Commun.">
        <title>Large-scale genome sequencing of mycorrhizal fungi provides insights into the early evolution of symbiotic traits.</title>
        <authorList>
            <person name="Miyauchi S."/>
            <person name="Kiss E."/>
            <person name="Kuo A."/>
            <person name="Drula E."/>
            <person name="Kohler A."/>
            <person name="Sanchez-Garcia M."/>
            <person name="Morin E."/>
            <person name="Andreopoulos B."/>
            <person name="Barry K.W."/>
            <person name="Bonito G."/>
            <person name="Buee M."/>
            <person name="Carver A."/>
            <person name="Chen C."/>
            <person name="Cichocki N."/>
            <person name="Clum A."/>
            <person name="Culley D."/>
            <person name="Crous P.W."/>
            <person name="Fauchery L."/>
            <person name="Girlanda M."/>
            <person name="Hayes R.D."/>
            <person name="Keri Z."/>
            <person name="LaButti K."/>
            <person name="Lipzen A."/>
            <person name="Lombard V."/>
            <person name="Magnuson J."/>
            <person name="Maillard F."/>
            <person name="Murat C."/>
            <person name="Nolan M."/>
            <person name="Ohm R.A."/>
            <person name="Pangilinan J."/>
            <person name="Pereira M.F."/>
            <person name="Perotto S."/>
            <person name="Peter M."/>
            <person name="Pfister S."/>
            <person name="Riley R."/>
            <person name="Sitrit Y."/>
            <person name="Stielow J.B."/>
            <person name="Szollosi G."/>
            <person name="Zifcakova L."/>
            <person name="Stursova M."/>
            <person name="Spatafora J.W."/>
            <person name="Tedersoo L."/>
            <person name="Vaario L.M."/>
            <person name="Yamada A."/>
            <person name="Yan M."/>
            <person name="Wang P."/>
            <person name="Xu J."/>
            <person name="Bruns T."/>
            <person name="Baldrian P."/>
            <person name="Vilgalys R."/>
            <person name="Dunand C."/>
            <person name="Henrissat B."/>
            <person name="Grigoriev I.V."/>
            <person name="Hibbett D."/>
            <person name="Nagy L.G."/>
            <person name="Martin F.M."/>
        </authorList>
    </citation>
    <scope>NUCLEOTIDE SEQUENCE</scope>
    <source>
        <strain evidence="1">UP504</strain>
    </source>
</reference>